<evidence type="ECO:0008006" key="5">
    <source>
        <dbReference type="Google" id="ProtNLM"/>
    </source>
</evidence>
<sequence>MEKFRRAIHRHFAADYSSGNSITVNPAVTIKVQVWDVELPMMPLVMLELAPHLGIYPYSSSSVRASCAPPQPASAIPQWAVASDPSDRDGRAHDTADSGTGMPDPRLPTDVGAELVRPFAVANAPGGSQERFDGRAAVAAVDGAALQSSSLLQLAVSHPSFRDIITRARLRRRADVHRLRSTPKLRAGEGSDMPVFFFHGMRLRRPTDACTPTHSHASIRTVEDVMRMAPRFGVGFTEVTLDLALNREADVFLTTQAYSATYTFAVRVESVELNAAANEEAPFGLPPSVYVAVEHGGVKRFSPVQYETRTPIFDWTAGAIEYQANDALKVRVYIAAAERIDPEADTLVGQVWLPAPVLPAPLALCEPELLALPLGSNVGVIHLSLKGPAVRRTHVSGCTLWCTPTCACAICGSPPCVPACSVSSARCARRCTSLMTSTRCRLALVASCVGLLLAIALVLWWLTRRT</sequence>
<dbReference type="Proteomes" id="UP000751190">
    <property type="component" value="Unassembled WGS sequence"/>
</dbReference>
<feature type="region of interest" description="Disordered" evidence="1">
    <location>
        <begin position="80"/>
        <end position="106"/>
    </location>
</feature>
<proteinExistence type="predicted"/>
<name>A0A8J5XJP3_DIALT</name>
<dbReference type="EMBL" id="JAGTXO010000020">
    <property type="protein sequence ID" value="KAG8462587.1"/>
    <property type="molecule type" value="Genomic_DNA"/>
</dbReference>
<evidence type="ECO:0000313" key="3">
    <source>
        <dbReference type="EMBL" id="KAG8462587.1"/>
    </source>
</evidence>
<accession>A0A8J5XJP3</accession>
<organism evidence="3 4">
    <name type="scientific">Diacronema lutheri</name>
    <name type="common">Unicellular marine alga</name>
    <name type="synonym">Monochrysis lutheri</name>
    <dbReference type="NCBI Taxonomy" id="2081491"/>
    <lineage>
        <taxon>Eukaryota</taxon>
        <taxon>Haptista</taxon>
        <taxon>Haptophyta</taxon>
        <taxon>Pavlovophyceae</taxon>
        <taxon>Pavlovales</taxon>
        <taxon>Pavlovaceae</taxon>
        <taxon>Diacronema</taxon>
    </lineage>
</organism>
<reference evidence="3" key="1">
    <citation type="submission" date="2021-05" db="EMBL/GenBank/DDBJ databases">
        <title>The genome of the haptophyte Pavlova lutheri (Diacronema luteri, Pavlovales) - a model for lipid biosynthesis in eukaryotic algae.</title>
        <authorList>
            <person name="Hulatt C.J."/>
            <person name="Posewitz M.C."/>
        </authorList>
    </citation>
    <scope>NUCLEOTIDE SEQUENCE</scope>
    <source>
        <strain evidence="3">NIVA-4/92</strain>
    </source>
</reference>
<feature type="transmembrane region" description="Helical" evidence="2">
    <location>
        <begin position="442"/>
        <end position="462"/>
    </location>
</feature>
<keyword evidence="2" id="KW-0472">Membrane</keyword>
<dbReference type="AlphaFoldDB" id="A0A8J5XJP3"/>
<evidence type="ECO:0000256" key="1">
    <source>
        <dbReference type="SAM" id="MobiDB-lite"/>
    </source>
</evidence>
<protein>
    <recommendedName>
        <fullName evidence="5">C2 domain-containing protein</fullName>
    </recommendedName>
</protein>
<keyword evidence="2" id="KW-1133">Transmembrane helix</keyword>
<evidence type="ECO:0000313" key="4">
    <source>
        <dbReference type="Proteomes" id="UP000751190"/>
    </source>
</evidence>
<keyword evidence="2" id="KW-0812">Transmembrane</keyword>
<comment type="caution">
    <text evidence="3">The sequence shown here is derived from an EMBL/GenBank/DDBJ whole genome shotgun (WGS) entry which is preliminary data.</text>
</comment>
<feature type="compositionally biased region" description="Basic and acidic residues" evidence="1">
    <location>
        <begin position="85"/>
        <end position="96"/>
    </location>
</feature>
<keyword evidence="4" id="KW-1185">Reference proteome</keyword>
<evidence type="ECO:0000256" key="2">
    <source>
        <dbReference type="SAM" id="Phobius"/>
    </source>
</evidence>
<gene>
    <name evidence="3" type="ORF">KFE25_010412</name>
</gene>